<feature type="chain" id="PRO_5017312406" evidence="4">
    <location>
        <begin position="26"/>
        <end position="297"/>
    </location>
</feature>
<evidence type="ECO:0000256" key="3">
    <source>
        <dbReference type="RuleBase" id="RU003512"/>
    </source>
</evidence>
<accession>A0A399EMR1</accession>
<sequence length="297" mass="32274">MRMIRLILILTVAGLGLASAQVKVAATLGFIADMVHNVGGQRVRVVQVVPNSADPHSFEPKPSVIREVASAKLFFANGLGLEPFLEKLEAQLPKTARVVELAEGMPGLLEGEEHAGEEGKGEDHAHGAYDPHLWLDPTYGVRYVEKIRDALSQADPAGKAAYAANAARYAAEIRKADAEVLACLKPIPLARRKLVSQHEALGYFLRRYRITSVGSIADFAGQERGPQRFAKLAQEMKKQGVKVVFAEPQFSQAEARALAEATGARVKLIYSDAFDATVNTYLKLIRANGKAVCEAFR</sequence>
<evidence type="ECO:0000256" key="4">
    <source>
        <dbReference type="SAM" id="SignalP"/>
    </source>
</evidence>
<keyword evidence="2 4" id="KW-0732">Signal</keyword>
<dbReference type="GO" id="GO:0046872">
    <property type="term" value="F:metal ion binding"/>
    <property type="evidence" value="ECO:0007669"/>
    <property type="project" value="InterPro"/>
</dbReference>
<dbReference type="Gene3D" id="3.40.50.1980">
    <property type="entry name" value="Nitrogenase molybdenum iron protein domain"/>
    <property type="match status" value="2"/>
</dbReference>
<comment type="similarity">
    <text evidence="3">Belongs to the bacterial solute-binding protein 9 family.</text>
</comment>
<dbReference type="AlphaFoldDB" id="A0A399EMR1"/>
<dbReference type="PRINTS" id="PR00690">
    <property type="entry name" value="ADHESNFAMILY"/>
</dbReference>
<dbReference type="PRINTS" id="PR00691">
    <property type="entry name" value="ADHESINB"/>
</dbReference>
<dbReference type="GO" id="GO:0030001">
    <property type="term" value="P:metal ion transport"/>
    <property type="evidence" value="ECO:0007669"/>
    <property type="project" value="InterPro"/>
</dbReference>
<dbReference type="EMBL" id="QXDL01000052">
    <property type="protein sequence ID" value="RIH85917.1"/>
    <property type="molecule type" value="Genomic_DNA"/>
</dbReference>
<protein>
    <submittedName>
        <fullName evidence="5">Putative metal ABC transporter substrate-binding protein Hpf</fullName>
    </submittedName>
</protein>
<gene>
    <name evidence="5" type="primary">hpf_1</name>
    <name evidence="5" type="ORF">Mterra_01580</name>
</gene>
<dbReference type="InterPro" id="IPR006129">
    <property type="entry name" value="AdhesinB"/>
</dbReference>
<feature type="signal peptide" evidence="4">
    <location>
        <begin position="1"/>
        <end position="25"/>
    </location>
</feature>
<dbReference type="PANTHER" id="PTHR42953">
    <property type="entry name" value="HIGH-AFFINITY ZINC UPTAKE SYSTEM PROTEIN ZNUA-RELATED"/>
    <property type="match status" value="1"/>
</dbReference>
<organism evidence="5 6">
    <name type="scientific">Calidithermus terrae</name>
    <dbReference type="NCBI Taxonomy" id="1408545"/>
    <lineage>
        <taxon>Bacteria</taxon>
        <taxon>Thermotogati</taxon>
        <taxon>Deinococcota</taxon>
        <taxon>Deinococci</taxon>
        <taxon>Thermales</taxon>
        <taxon>Thermaceae</taxon>
        <taxon>Calidithermus</taxon>
    </lineage>
</organism>
<proteinExistence type="inferred from homology"/>
<dbReference type="InterPro" id="IPR006128">
    <property type="entry name" value="Lipoprotein_PsaA-like"/>
</dbReference>
<keyword evidence="1 3" id="KW-0813">Transport</keyword>
<dbReference type="OrthoDB" id="9810636at2"/>
<evidence type="ECO:0000256" key="1">
    <source>
        <dbReference type="ARBA" id="ARBA00022448"/>
    </source>
</evidence>
<dbReference type="InterPro" id="IPR006127">
    <property type="entry name" value="ZnuA-like"/>
</dbReference>
<dbReference type="InterPro" id="IPR050492">
    <property type="entry name" value="Bact_metal-bind_prot9"/>
</dbReference>
<evidence type="ECO:0000313" key="6">
    <source>
        <dbReference type="Proteomes" id="UP000265715"/>
    </source>
</evidence>
<dbReference type="GO" id="GO:0007155">
    <property type="term" value="P:cell adhesion"/>
    <property type="evidence" value="ECO:0007669"/>
    <property type="project" value="InterPro"/>
</dbReference>
<evidence type="ECO:0000313" key="5">
    <source>
        <dbReference type="EMBL" id="RIH85917.1"/>
    </source>
</evidence>
<evidence type="ECO:0000256" key="2">
    <source>
        <dbReference type="ARBA" id="ARBA00022729"/>
    </source>
</evidence>
<dbReference type="Pfam" id="PF01297">
    <property type="entry name" value="ZnuA"/>
    <property type="match status" value="1"/>
</dbReference>
<keyword evidence="6" id="KW-1185">Reference proteome</keyword>
<name>A0A399EMR1_9DEIN</name>
<dbReference type="SUPFAM" id="SSF53807">
    <property type="entry name" value="Helical backbone' metal receptor"/>
    <property type="match status" value="1"/>
</dbReference>
<reference evidence="5 6" key="1">
    <citation type="submission" date="2018-08" db="EMBL/GenBank/DDBJ databases">
        <title>Meiothermus terrae DSM 26712 genome sequencing project.</title>
        <authorList>
            <person name="Da Costa M.S."/>
            <person name="Albuquerque L."/>
            <person name="Raposo P."/>
            <person name="Froufe H.J.C."/>
            <person name="Barroso C.S."/>
            <person name="Egas C."/>
        </authorList>
    </citation>
    <scope>NUCLEOTIDE SEQUENCE [LARGE SCALE GENOMIC DNA]</scope>
    <source>
        <strain evidence="5 6">DSM 26712</strain>
    </source>
</reference>
<comment type="caution">
    <text evidence="5">The sequence shown here is derived from an EMBL/GenBank/DDBJ whole genome shotgun (WGS) entry which is preliminary data.</text>
</comment>
<dbReference type="Proteomes" id="UP000265715">
    <property type="component" value="Unassembled WGS sequence"/>
</dbReference>